<evidence type="ECO:0000259" key="1">
    <source>
        <dbReference type="Pfam" id="PF03551"/>
    </source>
</evidence>
<dbReference type="Proteomes" id="UP000183263">
    <property type="component" value="Unassembled WGS sequence"/>
</dbReference>
<dbReference type="EMBL" id="FNDN01000001">
    <property type="protein sequence ID" value="SDH04455.1"/>
    <property type="molecule type" value="Genomic_DNA"/>
</dbReference>
<keyword evidence="3" id="KW-1185">Reference proteome</keyword>
<evidence type="ECO:0000313" key="3">
    <source>
        <dbReference type="Proteomes" id="UP000183263"/>
    </source>
</evidence>
<dbReference type="Gene3D" id="1.10.10.10">
    <property type="entry name" value="Winged helix-like DNA-binding domain superfamily/Winged helix DNA-binding domain"/>
    <property type="match status" value="1"/>
</dbReference>
<dbReference type="Pfam" id="PF03551">
    <property type="entry name" value="PadR"/>
    <property type="match status" value="1"/>
</dbReference>
<keyword evidence="2" id="KW-0238">DNA-binding</keyword>
<dbReference type="InterPro" id="IPR005149">
    <property type="entry name" value="Tscrpt_reg_PadR_N"/>
</dbReference>
<dbReference type="PANTHER" id="PTHR43252">
    <property type="entry name" value="TRANSCRIPTIONAL REGULATOR YQJI"/>
    <property type="match status" value="1"/>
</dbReference>
<sequence length="209" mass="23041">MPLTGLAVTVLGLLVERPMHPYEMVQLASSRRGRLVKIRPGSLYHSVTRLEADGLVRARGTDRAGKRPERTVYEVTEKGREAFRTRVAELLGSPPQEYLQFPLAIAEAHNLDVETVARLLTERIAAREQEIARLDDTVGAAESGGVPELFSLGTRYLATLARAEVDWLRAVVARIESGDLPWLTSDEVVRQLERLARNAPSGTHPAGTN</sequence>
<organism evidence="2 3">
    <name type="scientific">Rhodococcus triatomae</name>
    <dbReference type="NCBI Taxonomy" id="300028"/>
    <lineage>
        <taxon>Bacteria</taxon>
        <taxon>Bacillati</taxon>
        <taxon>Actinomycetota</taxon>
        <taxon>Actinomycetes</taxon>
        <taxon>Mycobacteriales</taxon>
        <taxon>Nocardiaceae</taxon>
        <taxon>Rhodococcus</taxon>
    </lineage>
</organism>
<proteinExistence type="predicted"/>
<name>A0A1G7Z771_9NOCA</name>
<protein>
    <submittedName>
        <fullName evidence="2">DNA-binding transcriptional regulator, PadR family</fullName>
    </submittedName>
</protein>
<dbReference type="SUPFAM" id="SSF46785">
    <property type="entry name" value="Winged helix' DNA-binding domain"/>
    <property type="match status" value="1"/>
</dbReference>
<dbReference type="InterPro" id="IPR036390">
    <property type="entry name" value="WH_DNA-bd_sf"/>
</dbReference>
<feature type="domain" description="Transcription regulator PadR N-terminal" evidence="1">
    <location>
        <begin position="10"/>
        <end position="84"/>
    </location>
</feature>
<dbReference type="AlphaFoldDB" id="A0A1G7Z771"/>
<gene>
    <name evidence="2" type="ORF">SAMN05444695_10122</name>
</gene>
<dbReference type="RefSeq" id="WP_371842141.1">
    <property type="nucleotide sequence ID" value="NZ_CP048813.1"/>
</dbReference>
<dbReference type="PANTHER" id="PTHR43252:SF7">
    <property type="entry name" value="TRANSCRIPTIONAL REGULATOR YQJI"/>
    <property type="match status" value="1"/>
</dbReference>
<dbReference type="GO" id="GO:0003677">
    <property type="term" value="F:DNA binding"/>
    <property type="evidence" value="ECO:0007669"/>
    <property type="project" value="UniProtKB-KW"/>
</dbReference>
<evidence type="ECO:0000313" key="2">
    <source>
        <dbReference type="EMBL" id="SDH04455.1"/>
    </source>
</evidence>
<reference evidence="2 3" key="1">
    <citation type="submission" date="2016-10" db="EMBL/GenBank/DDBJ databases">
        <authorList>
            <person name="de Groot N.N."/>
        </authorList>
    </citation>
    <scope>NUCLEOTIDE SEQUENCE [LARGE SCALE GENOMIC DNA]</scope>
    <source>
        <strain evidence="2 3">DSM 44892</strain>
    </source>
</reference>
<dbReference type="InterPro" id="IPR036388">
    <property type="entry name" value="WH-like_DNA-bd_sf"/>
</dbReference>
<accession>A0A1G7Z771</accession>